<dbReference type="PANTHER" id="PTHR31912">
    <property type="entry name" value="IP13529P"/>
    <property type="match status" value="1"/>
</dbReference>
<name>A0A9P6NQ46_9BASI</name>
<dbReference type="PANTHER" id="PTHR31912:SF34">
    <property type="entry name" value="NOTOCHORD-RELATED PROTEIN"/>
    <property type="match status" value="1"/>
</dbReference>
<feature type="non-terminal residue" evidence="1">
    <location>
        <position position="1"/>
    </location>
</feature>
<evidence type="ECO:0000313" key="1">
    <source>
        <dbReference type="EMBL" id="KAG0151301.1"/>
    </source>
</evidence>
<dbReference type="OrthoDB" id="2246127at2759"/>
<dbReference type="EMBL" id="MU167213">
    <property type="protein sequence ID" value="KAG0151301.1"/>
    <property type="molecule type" value="Genomic_DNA"/>
</dbReference>
<evidence type="ECO:0000313" key="2">
    <source>
        <dbReference type="Proteomes" id="UP000886653"/>
    </source>
</evidence>
<protein>
    <submittedName>
        <fullName evidence="1">Uncharacterized protein</fullName>
    </submittedName>
</protein>
<dbReference type="Proteomes" id="UP000886653">
    <property type="component" value="Unassembled WGS sequence"/>
</dbReference>
<reference evidence="1" key="1">
    <citation type="submission" date="2013-11" db="EMBL/GenBank/DDBJ databases">
        <title>Genome sequence of the fusiform rust pathogen reveals effectors for host alternation and coevolution with pine.</title>
        <authorList>
            <consortium name="DOE Joint Genome Institute"/>
            <person name="Smith K."/>
            <person name="Pendleton A."/>
            <person name="Kubisiak T."/>
            <person name="Anderson C."/>
            <person name="Salamov A."/>
            <person name="Aerts A."/>
            <person name="Riley R."/>
            <person name="Clum A."/>
            <person name="Lindquist E."/>
            <person name="Ence D."/>
            <person name="Campbell M."/>
            <person name="Kronenberg Z."/>
            <person name="Feau N."/>
            <person name="Dhillon B."/>
            <person name="Hamelin R."/>
            <person name="Burleigh J."/>
            <person name="Smith J."/>
            <person name="Yandell M."/>
            <person name="Nelson C."/>
            <person name="Grigoriev I."/>
            <person name="Davis J."/>
        </authorList>
    </citation>
    <scope>NUCLEOTIDE SEQUENCE</scope>
    <source>
        <strain evidence="1">G11</strain>
    </source>
</reference>
<accession>A0A9P6NQ46</accession>
<organism evidence="1 2">
    <name type="scientific">Cronartium quercuum f. sp. fusiforme G11</name>
    <dbReference type="NCBI Taxonomy" id="708437"/>
    <lineage>
        <taxon>Eukaryota</taxon>
        <taxon>Fungi</taxon>
        <taxon>Dikarya</taxon>
        <taxon>Basidiomycota</taxon>
        <taxon>Pucciniomycotina</taxon>
        <taxon>Pucciniomycetes</taxon>
        <taxon>Pucciniales</taxon>
        <taxon>Coleosporiaceae</taxon>
        <taxon>Cronartium</taxon>
    </lineage>
</organism>
<comment type="caution">
    <text evidence="1">The sequence shown here is derived from an EMBL/GenBank/DDBJ whole genome shotgun (WGS) entry which is preliminary data.</text>
</comment>
<keyword evidence="2" id="KW-1185">Reference proteome</keyword>
<proteinExistence type="predicted"/>
<sequence length="258" mass="29452">FYLYEPVQLLSGDIVVPIHFYMWGEGLHAKCLVMEVRENTTTLGPPFWMLSMFNQQKQDERDKETHTRDLYLQMHVEHCRGLDYMEVHLPNPWRSQADGWVIHHIPITTFYDDISGNKGKRWNKHLCYYFNLAGLSSNVFNLDCNIHTLAASNVAGALELAEKITDQLKYFILWLAYDASLRAENLMMVVPFSSLGDSPIQAELANAPCPGLSLNPCQICPLSTPDKKSCRTQEYVLEFMGLNSNGTRVSLSFSCVTY</sequence>
<dbReference type="AlphaFoldDB" id="A0A9P6NQ46"/>
<gene>
    <name evidence="1" type="ORF">CROQUDRAFT_36932</name>
</gene>